<accession>A0AAE1AQT9</accession>
<dbReference type="EMBL" id="JAWDGP010001389">
    <property type="protein sequence ID" value="KAK3792154.1"/>
    <property type="molecule type" value="Genomic_DNA"/>
</dbReference>
<name>A0AAE1AQT9_9GAST</name>
<comment type="caution">
    <text evidence="2">The sequence shown here is derived from an EMBL/GenBank/DDBJ whole genome shotgun (WGS) entry which is preliminary data.</text>
</comment>
<reference evidence="2" key="1">
    <citation type="journal article" date="2023" name="G3 (Bethesda)">
        <title>A reference genome for the long-term kleptoplast-retaining sea slug Elysia crispata morphotype clarki.</title>
        <authorList>
            <person name="Eastman K.E."/>
            <person name="Pendleton A.L."/>
            <person name="Shaikh M.A."/>
            <person name="Suttiyut T."/>
            <person name="Ogas R."/>
            <person name="Tomko P."/>
            <person name="Gavelis G."/>
            <person name="Widhalm J.R."/>
            <person name="Wisecaver J.H."/>
        </authorList>
    </citation>
    <scope>NUCLEOTIDE SEQUENCE</scope>
    <source>
        <strain evidence="2">ECLA1</strain>
    </source>
</reference>
<keyword evidence="1" id="KW-0812">Transmembrane</keyword>
<organism evidence="2 3">
    <name type="scientific">Elysia crispata</name>
    <name type="common">lettuce slug</name>
    <dbReference type="NCBI Taxonomy" id="231223"/>
    <lineage>
        <taxon>Eukaryota</taxon>
        <taxon>Metazoa</taxon>
        <taxon>Spiralia</taxon>
        <taxon>Lophotrochozoa</taxon>
        <taxon>Mollusca</taxon>
        <taxon>Gastropoda</taxon>
        <taxon>Heterobranchia</taxon>
        <taxon>Euthyneura</taxon>
        <taxon>Panpulmonata</taxon>
        <taxon>Sacoglossa</taxon>
        <taxon>Placobranchoidea</taxon>
        <taxon>Plakobranchidae</taxon>
        <taxon>Elysia</taxon>
    </lineage>
</organism>
<keyword evidence="3" id="KW-1185">Reference proteome</keyword>
<dbReference type="AlphaFoldDB" id="A0AAE1AQT9"/>
<keyword evidence="1" id="KW-0472">Membrane</keyword>
<protein>
    <submittedName>
        <fullName evidence="2">Uncharacterized protein</fullName>
    </submittedName>
</protein>
<feature type="transmembrane region" description="Helical" evidence="1">
    <location>
        <begin position="138"/>
        <end position="158"/>
    </location>
</feature>
<evidence type="ECO:0000313" key="2">
    <source>
        <dbReference type="EMBL" id="KAK3792154.1"/>
    </source>
</evidence>
<gene>
    <name evidence="2" type="ORF">RRG08_055416</name>
</gene>
<dbReference type="Proteomes" id="UP001283361">
    <property type="component" value="Unassembled WGS sequence"/>
</dbReference>
<evidence type="ECO:0000313" key="3">
    <source>
        <dbReference type="Proteomes" id="UP001283361"/>
    </source>
</evidence>
<keyword evidence="1" id="KW-1133">Transmembrane helix</keyword>
<evidence type="ECO:0000256" key="1">
    <source>
        <dbReference type="SAM" id="Phobius"/>
    </source>
</evidence>
<proteinExistence type="predicted"/>
<sequence>MGCDARGARLEPAWCVRAGVSSQSAGGLDKTSQDRVQLFYISCVSQLPCREHWGINSRQQLGTTSPNRNISQPVIMFGPFHSYPDFPIYHRVNNQALYNRDTLQVCQPVFLKGSSACLLKVCQSDSLRYSRRVLSVKIYFLSYTLTPLFPSTALFFLLQYKLVARVTH</sequence>